<keyword evidence="3" id="KW-1185">Reference proteome</keyword>
<sequence length="133" mass="14222">MFQTFMESFHLKEAADEDEDDEGVSSAPSAPLENRAGLRCHRAPVLGTRLGSRLTRDNSAHTDTNHTQNGGVRWKRSGRGAEAHGDAQRAAESARLRSDAAPAAPAPVRAARAAAARGTLRRGRSAQGLRLQV</sequence>
<protein>
    <submittedName>
        <fullName evidence="2">Uncharacterized protein</fullName>
    </submittedName>
</protein>
<reference evidence="2" key="1">
    <citation type="submission" date="2023-07" db="EMBL/GenBank/DDBJ databases">
        <title>Chromosome-level Genome Assembly of Striped Snakehead (Channa striata).</title>
        <authorList>
            <person name="Liu H."/>
        </authorList>
    </citation>
    <scope>NUCLEOTIDE SEQUENCE</scope>
    <source>
        <strain evidence="2">Gz</strain>
        <tissue evidence="2">Muscle</tissue>
    </source>
</reference>
<dbReference type="EMBL" id="JAUPFM010000003">
    <property type="protein sequence ID" value="KAK2857162.1"/>
    <property type="molecule type" value="Genomic_DNA"/>
</dbReference>
<feature type="compositionally biased region" description="Low complexity" evidence="1">
    <location>
        <begin position="99"/>
        <end position="118"/>
    </location>
</feature>
<feature type="compositionally biased region" description="Basic and acidic residues" evidence="1">
    <location>
        <begin position="79"/>
        <end position="98"/>
    </location>
</feature>
<comment type="caution">
    <text evidence="2">The sequence shown here is derived from an EMBL/GenBank/DDBJ whole genome shotgun (WGS) entry which is preliminary data.</text>
</comment>
<dbReference type="AlphaFoldDB" id="A0AA88NES6"/>
<feature type="region of interest" description="Disordered" evidence="1">
    <location>
        <begin position="10"/>
        <end position="133"/>
    </location>
</feature>
<evidence type="ECO:0000313" key="2">
    <source>
        <dbReference type="EMBL" id="KAK2857162.1"/>
    </source>
</evidence>
<evidence type="ECO:0000313" key="3">
    <source>
        <dbReference type="Proteomes" id="UP001187415"/>
    </source>
</evidence>
<accession>A0AA88NES6</accession>
<gene>
    <name evidence="2" type="ORF">Q5P01_005897</name>
</gene>
<name>A0AA88NES6_CHASR</name>
<organism evidence="2 3">
    <name type="scientific">Channa striata</name>
    <name type="common">Snakehead murrel</name>
    <name type="synonym">Ophicephalus striatus</name>
    <dbReference type="NCBI Taxonomy" id="64152"/>
    <lineage>
        <taxon>Eukaryota</taxon>
        <taxon>Metazoa</taxon>
        <taxon>Chordata</taxon>
        <taxon>Craniata</taxon>
        <taxon>Vertebrata</taxon>
        <taxon>Euteleostomi</taxon>
        <taxon>Actinopterygii</taxon>
        <taxon>Neopterygii</taxon>
        <taxon>Teleostei</taxon>
        <taxon>Neoteleostei</taxon>
        <taxon>Acanthomorphata</taxon>
        <taxon>Anabantaria</taxon>
        <taxon>Anabantiformes</taxon>
        <taxon>Channoidei</taxon>
        <taxon>Channidae</taxon>
        <taxon>Channa</taxon>
    </lineage>
</organism>
<proteinExistence type="predicted"/>
<feature type="compositionally biased region" description="Basic and acidic residues" evidence="1">
    <location>
        <begin position="54"/>
        <end position="64"/>
    </location>
</feature>
<dbReference type="Proteomes" id="UP001187415">
    <property type="component" value="Unassembled WGS sequence"/>
</dbReference>
<evidence type="ECO:0000256" key="1">
    <source>
        <dbReference type="SAM" id="MobiDB-lite"/>
    </source>
</evidence>